<dbReference type="PANTHER" id="PTHR11133:SF23">
    <property type="entry name" value="SACCHAROPINE DEHYDROGENASE [NAD(+), L-LYSINE-FORMING]"/>
    <property type="match status" value="1"/>
</dbReference>
<dbReference type="GO" id="GO:0019878">
    <property type="term" value="P:lysine biosynthetic process via aminoadipic acid"/>
    <property type="evidence" value="ECO:0007669"/>
    <property type="project" value="UniProtKB-UniPathway"/>
</dbReference>
<dbReference type="SMART" id="SM01003">
    <property type="entry name" value="AlaDh_PNT_N"/>
    <property type="match status" value="1"/>
</dbReference>
<keyword evidence="10 14" id="KW-0457">Lysine biosynthesis</keyword>
<accession>A0A433DM29</accession>
<dbReference type="InterPro" id="IPR051168">
    <property type="entry name" value="AASS"/>
</dbReference>
<gene>
    <name evidence="20" type="ORF">BC936DRAFT_144877</name>
</gene>
<feature type="active site" description="Proton acceptor" evidence="15">
    <location>
        <position position="76"/>
    </location>
</feature>
<dbReference type="AlphaFoldDB" id="A0A433DM29"/>
<comment type="function">
    <text evidence="1">Catalyzes the NAD(+)-dependent cleavage of saccharopine to L-lysine and 2-oxoglutarate, the final step in the alpha-aminoadipate (AAA) pathway for lysin biosynthesis.</text>
</comment>
<evidence type="ECO:0000256" key="4">
    <source>
        <dbReference type="ARBA" id="ARBA00011245"/>
    </source>
</evidence>
<dbReference type="InterPro" id="IPR007698">
    <property type="entry name" value="AlaDH/PNT_NAD(H)-bd"/>
</dbReference>
<feature type="binding site" evidence="16">
    <location>
        <position position="264"/>
    </location>
    <ligand>
        <name>NAD(+)</name>
        <dbReference type="ChEBI" id="CHEBI:57540"/>
    </ligand>
</feature>
<keyword evidence="11" id="KW-1015">Disulfide bond</keyword>
<dbReference type="SUPFAM" id="SSF51735">
    <property type="entry name" value="NAD(P)-binding Rossmann-fold domains"/>
    <property type="match status" value="1"/>
</dbReference>
<keyword evidence="7 14" id="KW-0028">Amino-acid biosynthesis</keyword>
<evidence type="ECO:0000256" key="7">
    <source>
        <dbReference type="ARBA" id="ARBA00022605"/>
    </source>
</evidence>
<dbReference type="GO" id="GO:0004754">
    <property type="term" value="F:saccharopine dehydrogenase (NAD+, L-lysine-forming) activity"/>
    <property type="evidence" value="ECO:0007669"/>
    <property type="project" value="UniProtKB-EC"/>
</dbReference>
<evidence type="ECO:0000256" key="6">
    <source>
        <dbReference type="ARBA" id="ARBA00021221"/>
    </source>
</evidence>
<evidence type="ECO:0000256" key="14">
    <source>
        <dbReference type="PIRNR" id="PIRNR018250"/>
    </source>
</evidence>
<feature type="binding site" evidence="16">
    <location>
        <position position="290"/>
    </location>
    <ligand>
        <name>NAD(+)</name>
        <dbReference type="ChEBI" id="CHEBI:57540"/>
    </ligand>
</feature>
<evidence type="ECO:0000256" key="2">
    <source>
        <dbReference type="ARBA" id="ARBA00004884"/>
    </source>
</evidence>
<evidence type="ECO:0000313" key="21">
    <source>
        <dbReference type="Proteomes" id="UP000268093"/>
    </source>
</evidence>
<evidence type="ECO:0000256" key="12">
    <source>
        <dbReference type="ARBA" id="ARBA00033228"/>
    </source>
</evidence>
<proteinExistence type="inferred from homology"/>
<dbReference type="EC" id="1.5.1.7" evidence="5 14"/>
<keyword evidence="9 14" id="KW-0520">NAD</keyword>
<dbReference type="FunFam" id="3.40.50.720:FF:000627">
    <property type="entry name" value="Saccharopine dehydrogenase [NAD(+), L-lysine-forming]"/>
    <property type="match status" value="1"/>
</dbReference>
<dbReference type="SUPFAM" id="SSF52283">
    <property type="entry name" value="Formate/glycerate dehydrogenase catalytic domain-like"/>
    <property type="match status" value="1"/>
</dbReference>
<feature type="binding site" evidence="16">
    <location>
        <position position="129"/>
    </location>
    <ligand>
        <name>NAD(+)</name>
        <dbReference type="ChEBI" id="CHEBI:57540"/>
    </ligand>
</feature>
<dbReference type="InterPro" id="IPR007886">
    <property type="entry name" value="AlaDH/PNT_N"/>
</dbReference>
<dbReference type="CDD" id="cd12188">
    <property type="entry name" value="SDH"/>
    <property type="match status" value="1"/>
</dbReference>
<dbReference type="GO" id="GO:0005737">
    <property type="term" value="C:cytoplasm"/>
    <property type="evidence" value="ECO:0007669"/>
    <property type="project" value="TreeGrafter"/>
</dbReference>
<evidence type="ECO:0000256" key="8">
    <source>
        <dbReference type="ARBA" id="ARBA00023002"/>
    </source>
</evidence>
<dbReference type="UniPathway" id="UPA00033">
    <property type="reaction ID" value="UER00034"/>
</dbReference>
<feature type="active site" description="Proton donor" evidence="15">
    <location>
        <position position="95"/>
    </location>
</feature>
<evidence type="ECO:0000313" key="20">
    <source>
        <dbReference type="EMBL" id="RUP51889.1"/>
    </source>
</evidence>
<evidence type="ECO:0000256" key="16">
    <source>
        <dbReference type="PIRSR" id="PIRSR018250-3"/>
    </source>
</evidence>
<keyword evidence="8 14" id="KW-0560">Oxidoreductase</keyword>
<evidence type="ECO:0000259" key="18">
    <source>
        <dbReference type="SMART" id="SM01002"/>
    </source>
</evidence>
<comment type="similarity">
    <text evidence="3 14">Belongs to the AlaDH/PNT family.</text>
</comment>
<dbReference type="Gene3D" id="3.40.50.720">
    <property type="entry name" value="NAD(P)-binding Rossmann-like Domain"/>
    <property type="match status" value="2"/>
</dbReference>
<dbReference type="Proteomes" id="UP000268093">
    <property type="component" value="Unassembled WGS sequence"/>
</dbReference>
<name>A0A433DM29_9FUNG</name>
<dbReference type="InterPro" id="IPR036291">
    <property type="entry name" value="NAD(P)-bd_dom_sf"/>
</dbReference>
<evidence type="ECO:0000256" key="1">
    <source>
        <dbReference type="ARBA" id="ARBA00004078"/>
    </source>
</evidence>
<dbReference type="OrthoDB" id="265306at2759"/>
<dbReference type="InterPro" id="IPR027281">
    <property type="entry name" value="Lys1"/>
</dbReference>
<dbReference type="SMART" id="SM01002">
    <property type="entry name" value="AlaDh_PNT_C"/>
    <property type="match status" value="1"/>
</dbReference>
<comment type="caution">
    <text evidence="20">The sequence shown here is derived from an EMBL/GenBank/DDBJ whole genome shotgun (WGS) entry which is preliminary data.</text>
</comment>
<dbReference type="EMBL" id="RBNI01000363">
    <property type="protein sequence ID" value="RUP51889.1"/>
    <property type="molecule type" value="Genomic_DNA"/>
</dbReference>
<dbReference type="PIRSF" id="PIRSF018250">
    <property type="entry name" value="Saccharopine_DH_Lys"/>
    <property type="match status" value="1"/>
</dbReference>
<evidence type="ECO:0000256" key="17">
    <source>
        <dbReference type="PIRSR" id="PIRSR018250-4"/>
    </source>
</evidence>
<feature type="binding site" evidence="16">
    <location>
        <begin position="216"/>
        <end position="217"/>
    </location>
    <ligand>
        <name>NAD(+)</name>
        <dbReference type="ChEBI" id="CHEBI:57540"/>
    </ligand>
</feature>
<sequence length="383" mass="42915">MPHLWLRAETKPMEHRAALTPKTTKILLDAGFKITVERSSERIFDDEEYTAVGATLVPTLSWKTDAPADAYVVGLKELPENDDSPLRHTHVFFAHCYKNQGGWRDILGRFGADGGTILDLEFLNDERGRRIAAFGYHAGFAGAAIGIDVWCQQQIEPAHKLGDVKPYSNEHELIKYTKARNREKFNPHFSRPAPRRTQKVAKRGSFPKVMVMGALGRCGSGSVDFAIKAGIPEDHIIRWDLAETMAGGPFPQILEADIFVNCIYLNAKIPPFFTREMLDGPRRLSVICDVSCDTTNPNNPIPVYTVNTTFDKPTVPVETTNPHPLDVVSIDHLPTLLPRESSEAFSSDLLPSLLELREPVRTRVWADAERLYNQKLAMSQIVE</sequence>
<feature type="binding site" evidence="16">
    <location>
        <position position="244"/>
    </location>
    <ligand>
        <name>NAD(+)</name>
        <dbReference type="ChEBI" id="CHEBI:57540"/>
    </ligand>
</feature>
<protein>
    <recommendedName>
        <fullName evidence="6 14">Saccharopine dehydrogenase [NAD(+), L-lysine-forming]</fullName>
        <shortName evidence="14">SDH</shortName>
        <ecNumber evidence="5 14">1.5.1.7</ecNumber>
    </recommendedName>
    <alternativeName>
        <fullName evidence="12 14">Lysine--2-oxoglutarate reductase</fullName>
    </alternativeName>
</protein>
<feature type="disulfide bond" evidence="17">
    <location>
        <begin position="218"/>
        <end position="262"/>
    </location>
</feature>
<comment type="catalytic activity">
    <reaction evidence="13 14">
        <text>L-saccharopine + NAD(+) + H2O = L-lysine + 2-oxoglutarate + NADH + H(+)</text>
        <dbReference type="Rhea" id="RHEA:12440"/>
        <dbReference type="ChEBI" id="CHEBI:15377"/>
        <dbReference type="ChEBI" id="CHEBI:15378"/>
        <dbReference type="ChEBI" id="CHEBI:16810"/>
        <dbReference type="ChEBI" id="CHEBI:32551"/>
        <dbReference type="ChEBI" id="CHEBI:57540"/>
        <dbReference type="ChEBI" id="CHEBI:57945"/>
        <dbReference type="ChEBI" id="CHEBI:57951"/>
        <dbReference type="EC" id="1.5.1.7"/>
    </reaction>
</comment>
<evidence type="ECO:0000259" key="19">
    <source>
        <dbReference type="SMART" id="SM01003"/>
    </source>
</evidence>
<evidence type="ECO:0000256" key="13">
    <source>
        <dbReference type="ARBA" id="ARBA00047860"/>
    </source>
</evidence>
<organism evidence="20 21">
    <name type="scientific">Jimgerdemannia flammicorona</name>
    <dbReference type="NCBI Taxonomy" id="994334"/>
    <lineage>
        <taxon>Eukaryota</taxon>
        <taxon>Fungi</taxon>
        <taxon>Fungi incertae sedis</taxon>
        <taxon>Mucoromycota</taxon>
        <taxon>Mucoromycotina</taxon>
        <taxon>Endogonomycetes</taxon>
        <taxon>Endogonales</taxon>
        <taxon>Endogonaceae</taxon>
        <taxon>Jimgerdemannia</taxon>
    </lineage>
</organism>
<evidence type="ECO:0000256" key="5">
    <source>
        <dbReference type="ARBA" id="ARBA00012847"/>
    </source>
</evidence>
<evidence type="ECO:0000256" key="15">
    <source>
        <dbReference type="PIRSR" id="PIRSR018250-1"/>
    </source>
</evidence>
<feature type="domain" description="Alanine dehydrogenase/pyridine nucleotide transhydrogenase NAD(H)-binding" evidence="18">
    <location>
        <begin position="189"/>
        <end position="329"/>
    </location>
</feature>
<comment type="pathway">
    <text evidence="2 14">Amino-acid biosynthesis; L-lysine biosynthesis via AAA pathway; L-lysine from L-alpha-aminoadipate (fungal route): step 3/3.</text>
</comment>
<dbReference type="FunFam" id="3.40.50.720:FF:000217">
    <property type="entry name" value="Saccharopine dehydrogenase [NAD(+), L-lysine-forming]"/>
    <property type="match status" value="1"/>
</dbReference>
<feature type="binding site" evidence="16">
    <location>
        <begin position="330"/>
        <end position="333"/>
    </location>
    <ligand>
        <name>NAD(+)</name>
        <dbReference type="ChEBI" id="CHEBI:57540"/>
    </ligand>
</feature>
<dbReference type="PANTHER" id="PTHR11133">
    <property type="entry name" value="SACCHAROPINE DEHYDROGENASE"/>
    <property type="match status" value="1"/>
</dbReference>
<evidence type="ECO:0000256" key="9">
    <source>
        <dbReference type="ARBA" id="ARBA00023027"/>
    </source>
</evidence>
<evidence type="ECO:0000256" key="11">
    <source>
        <dbReference type="ARBA" id="ARBA00023157"/>
    </source>
</evidence>
<keyword evidence="21" id="KW-1185">Reference proteome</keyword>
<dbReference type="Pfam" id="PF05222">
    <property type="entry name" value="AlaDh_PNT_N"/>
    <property type="match status" value="1"/>
</dbReference>
<feature type="binding site" evidence="16">
    <location>
        <position position="240"/>
    </location>
    <ligand>
        <name>NAD(+)</name>
        <dbReference type="ChEBI" id="CHEBI:57540"/>
    </ligand>
</feature>
<reference evidence="20 21" key="1">
    <citation type="journal article" date="2018" name="New Phytol.">
        <title>Phylogenomics of Endogonaceae and evolution of mycorrhizas within Mucoromycota.</title>
        <authorList>
            <person name="Chang Y."/>
            <person name="Desiro A."/>
            <person name="Na H."/>
            <person name="Sandor L."/>
            <person name="Lipzen A."/>
            <person name="Clum A."/>
            <person name="Barry K."/>
            <person name="Grigoriev I.V."/>
            <person name="Martin F.M."/>
            <person name="Stajich J.E."/>
            <person name="Smith M.E."/>
            <person name="Bonito G."/>
            <person name="Spatafora J.W."/>
        </authorList>
    </citation>
    <scope>NUCLEOTIDE SEQUENCE [LARGE SCALE GENOMIC DNA]</scope>
    <source>
        <strain evidence="20 21">GMNB39</strain>
    </source>
</reference>
<comment type="subunit">
    <text evidence="4">Monomer.</text>
</comment>
<evidence type="ECO:0000256" key="10">
    <source>
        <dbReference type="ARBA" id="ARBA00023154"/>
    </source>
</evidence>
<feature type="domain" description="Alanine dehydrogenase/pyridine nucleotide transhydrogenase N-terminal" evidence="19">
    <location>
        <begin position="5"/>
        <end position="141"/>
    </location>
</feature>
<evidence type="ECO:0000256" key="3">
    <source>
        <dbReference type="ARBA" id="ARBA00005689"/>
    </source>
</evidence>